<protein>
    <submittedName>
        <fullName evidence="2">Uncharacterized protein</fullName>
    </submittedName>
</protein>
<evidence type="ECO:0000313" key="3">
    <source>
        <dbReference type="Proteomes" id="UP000015104"/>
    </source>
</evidence>
<feature type="compositionally biased region" description="Basic and acidic residues" evidence="1">
    <location>
        <begin position="197"/>
        <end position="207"/>
    </location>
</feature>
<sequence length="389" mass="44933">MDDRAIYKFVSRYANEHIMSLWIRGGINTPEQHIHHRIVLEYCKTLIKLCETRELAYRAKDQGNRALEKRFLNNTRYLYEYLIDYMAHHKDHKLPIFPSRMCSEFFDAENIDPCETPTYKPNEALLDQPYLYNLAPDRPPAWLILRESPTSENMHELLFPPIIIEDCIWLNIAKYASAAHIVNQNAPIASSTATAREGNRPQKDNDSVSKFSNQRPGEYLYSCLNDLLRLGPENDKKKNVSLFVNCNYPSCTLKSVAIAGHYHSRKGGAKWIYATNVKLIQEKLKMEGAKSLDEIKKDVLHLCKDMRLLTFDSKDEAFTSLQITPNDLLINDIEHVNAKSLFGNVPLERLIRFYLPKTKGLKDSKPDEIIPESALIARYVIRLYRSAIL</sequence>
<dbReference type="EnsemblMetazoa" id="tetur40g00380.1">
    <property type="protein sequence ID" value="tetur40g00380.1"/>
    <property type="gene ID" value="tetur40g00380"/>
</dbReference>
<keyword evidence="3" id="KW-1185">Reference proteome</keyword>
<reference evidence="2" key="2">
    <citation type="submission" date="2015-06" db="UniProtKB">
        <authorList>
            <consortium name="EnsemblMetazoa"/>
        </authorList>
    </citation>
    <scope>IDENTIFICATION</scope>
</reference>
<feature type="region of interest" description="Disordered" evidence="1">
    <location>
        <begin position="192"/>
        <end position="213"/>
    </location>
</feature>
<evidence type="ECO:0000256" key="1">
    <source>
        <dbReference type="SAM" id="MobiDB-lite"/>
    </source>
</evidence>
<dbReference type="EMBL" id="CAEY01001163">
    <property type="status" value="NOT_ANNOTATED_CDS"/>
    <property type="molecule type" value="Genomic_DNA"/>
</dbReference>
<accession>T1L4S5</accession>
<evidence type="ECO:0000313" key="2">
    <source>
        <dbReference type="EnsemblMetazoa" id="tetur40g00380.1"/>
    </source>
</evidence>
<proteinExistence type="predicted"/>
<reference evidence="3" key="1">
    <citation type="submission" date="2011-08" db="EMBL/GenBank/DDBJ databases">
        <authorList>
            <person name="Rombauts S."/>
        </authorList>
    </citation>
    <scope>NUCLEOTIDE SEQUENCE</scope>
    <source>
        <strain evidence="3">London</strain>
    </source>
</reference>
<organism evidence="2 3">
    <name type="scientific">Tetranychus urticae</name>
    <name type="common">Two-spotted spider mite</name>
    <dbReference type="NCBI Taxonomy" id="32264"/>
    <lineage>
        <taxon>Eukaryota</taxon>
        <taxon>Metazoa</taxon>
        <taxon>Ecdysozoa</taxon>
        <taxon>Arthropoda</taxon>
        <taxon>Chelicerata</taxon>
        <taxon>Arachnida</taxon>
        <taxon>Acari</taxon>
        <taxon>Acariformes</taxon>
        <taxon>Trombidiformes</taxon>
        <taxon>Prostigmata</taxon>
        <taxon>Eleutherengona</taxon>
        <taxon>Raphignathae</taxon>
        <taxon>Tetranychoidea</taxon>
        <taxon>Tetranychidae</taxon>
        <taxon>Tetranychus</taxon>
    </lineage>
</organism>
<dbReference type="Proteomes" id="UP000015104">
    <property type="component" value="Unassembled WGS sequence"/>
</dbReference>
<name>T1L4S5_TETUR</name>
<dbReference type="HOGENOM" id="CLU_710450_0_0_1"/>
<dbReference type="AlphaFoldDB" id="T1L4S5"/>